<keyword evidence="1" id="KW-0646">Protease inhibitor</keyword>
<keyword evidence="2" id="KW-0722">Serine protease inhibitor</keyword>
<dbReference type="PANTHER" id="PTHR10083">
    <property type="entry name" value="KUNITZ-TYPE PROTEASE INHIBITOR-RELATED"/>
    <property type="match status" value="1"/>
</dbReference>
<dbReference type="Gene3D" id="4.10.410.10">
    <property type="entry name" value="Pancreatic trypsin inhibitor Kunitz domain"/>
    <property type="match status" value="2"/>
</dbReference>
<dbReference type="STRING" id="318479.A0A0N4UQZ0"/>
<dbReference type="PRINTS" id="PR00759">
    <property type="entry name" value="BASICPTASE"/>
</dbReference>
<evidence type="ECO:0000313" key="7">
    <source>
        <dbReference type="Proteomes" id="UP000038040"/>
    </source>
</evidence>
<keyword evidence="3" id="KW-1015">Disulfide bond</keyword>
<evidence type="ECO:0000313" key="6">
    <source>
        <dbReference type="EMBL" id="VDN53937.1"/>
    </source>
</evidence>
<dbReference type="Proteomes" id="UP000274756">
    <property type="component" value="Unassembled WGS sequence"/>
</dbReference>
<gene>
    <name evidence="6" type="ORF">DME_LOCUS3910</name>
</gene>
<keyword evidence="8" id="KW-1185">Reference proteome</keyword>
<reference evidence="6 8" key="2">
    <citation type="submission" date="2018-11" db="EMBL/GenBank/DDBJ databases">
        <authorList>
            <consortium name="Pathogen Informatics"/>
        </authorList>
    </citation>
    <scope>NUCLEOTIDE SEQUENCE [LARGE SCALE GENOMIC DNA]</scope>
</reference>
<dbReference type="PANTHER" id="PTHR10083:SF328">
    <property type="entry name" value="TISSUE FACTOR PATHWAY INHIBITOR"/>
    <property type="match status" value="1"/>
</dbReference>
<dbReference type="AlphaFoldDB" id="A0A0N4UQZ0"/>
<feature type="domain" description="BPTI/Kunitz inhibitor" evidence="5">
    <location>
        <begin position="1"/>
        <end position="47"/>
    </location>
</feature>
<feature type="domain" description="BPTI/Kunitz inhibitor" evidence="5">
    <location>
        <begin position="85"/>
        <end position="135"/>
    </location>
</feature>
<organism evidence="7 9">
    <name type="scientific">Dracunculus medinensis</name>
    <name type="common">Guinea worm</name>
    <dbReference type="NCBI Taxonomy" id="318479"/>
    <lineage>
        <taxon>Eukaryota</taxon>
        <taxon>Metazoa</taxon>
        <taxon>Ecdysozoa</taxon>
        <taxon>Nematoda</taxon>
        <taxon>Chromadorea</taxon>
        <taxon>Rhabditida</taxon>
        <taxon>Spirurina</taxon>
        <taxon>Dracunculoidea</taxon>
        <taxon>Dracunculidae</taxon>
        <taxon>Dracunculus</taxon>
    </lineage>
</organism>
<dbReference type="SMART" id="SM00131">
    <property type="entry name" value="KU"/>
    <property type="match status" value="2"/>
</dbReference>
<evidence type="ECO:0000256" key="2">
    <source>
        <dbReference type="ARBA" id="ARBA00022900"/>
    </source>
</evidence>
<dbReference type="InterPro" id="IPR050098">
    <property type="entry name" value="TFPI/VKTCI-like"/>
</dbReference>
<evidence type="ECO:0000256" key="4">
    <source>
        <dbReference type="SAM" id="MobiDB-lite"/>
    </source>
</evidence>
<dbReference type="WBParaSite" id="DME_0001045601-mRNA-1">
    <property type="protein sequence ID" value="DME_0001045601-mRNA-1"/>
    <property type="gene ID" value="DME_0001045601"/>
</dbReference>
<reference evidence="9" key="1">
    <citation type="submission" date="2017-02" db="UniProtKB">
        <authorList>
            <consortium name="WormBaseParasite"/>
        </authorList>
    </citation>
    <scope>IDENTIFICATION</scope>
</reference>
<evidence type="ECO:0000313" key="9">
    <source>
        <dbReference type="WBParaSite" id="DME_0001045601-mRNA-1"/>
    </source>
</evidence>
<dbReference type="PROSITE" id="PS00280">
    <property type="entry name" value="BPTI_KUNITZ_1"/>
    <property type="match status" value="2"/>
</dbReference>
<protein>
    <submittedName>
        <fullName evidence="9">Kunitz/Bovine pancreatic trypsin inhibitor domain protein</fullName>
    </submittedName>
</protein>
<dbReference type="GO" id="GO:0005615">
    <property type="term" value="C:extracellular space"/>
    <property type="evidence" value="ECO:0007669"/>
    <property type="project" value="TreeGrafter"/>
</dbReference>
<dbReference type="CDD" id="cd00109">
    <property type="entry name" value="Kunitz-type"/>
    <property type="match status" value="1"/>
</dbReference>
<dbReference type="InterPro" id="IPR002223">
    <property type="entry name" value="Kunitz_BPTI"/>
</dbReference>
<evidence type="ECO:0000256" key="3">
    <source>
        <dbReference type="ARBA" id="ARBA00023157"/>
    </source>
</evidence>
<dbReference type="PROSITE" id="PS50279">
    <property type="entry name" value="BPTI_KUNITZ_2"/>
    <property type="match status" value="2"/>
</dbReference>
<feature type="compositionally biased region" description="Basic and acidic residues" evidence="4">
    <location>
        <begin position="69"/>
        <end position="78"/>
    </location>
</feature>
<dbReference type="SUPFAM" id="SSF57362">
    <property type="entry name" value="BPTI-like"/>
    <property type="match status" value="2"/>
</dbReference>
<evidence type="ECO:0000313" key="8">
    <source>
        <dbReference type="Proteomes" id="UP000274756"/>
    </source>
</evidence>
<dbReference type="InterPro" id="IPR036880">
    <property type="entry name" value="Kunitz_BPTI_sf"/>
</dbReference>
<evidence type="ECO:0000256" key="1">
    <source>
        <dbReference type="ARBA" id="ARBA00022690"/>
    </source>
</evidence>
<accession>A0A0N4UQZ0</accession>
<dbReference type="OrthoDB" id="5864111at2759"/>
<proteinExistence type="predicted"/>
<dbReference type="Proteomes" id="UP000038040">
    <property type="component" value="Unplaced"/>
</dbReference>
<feature type="region of interest" description="Disordered" evidence="4">
    <location>
        <begin position="59"/>
        <end position="90"/>
    </location>
</feature>
<name>A0A0N4UQZ0_DRAME</name>
<evidence type="ECO:0000259" key="5">
    <source>
        <dbReference type="PROSITE" id="PS50279"/>
    </source>
</evidence>
<dbReference type="Pfam" id="PF00014">
    <property type="entry name" value="Kunitz_BPTI"/>
    <property type="match status" value="2"/>
</dbReference>
<dbReference type="InterPro" id="IPR020901">
    <property type="entry name" value="Prtase_inh_Kunz-CS"/>
</dbReference>
<sequence length="144" mass="16206">MDIGRCEGKFESFYFERATGTCERFEYSGCGGTANRFHTREHCEEVCLRSSARELAPVDVSAPEIGSQDLEHSDEIKHGKPSSACEEMKDTGPCDKFVTKWYYNKEDGTCNRFHYGGCEGTSNRFDNEQQCKSTCGDFAGYALE</sequence>
<dbReference type="EMBL" id="UYYG01000216">
    <property type="protein sequence ID" value="VDN53937.1"/>
    <property type="molecule type" value="Genomic_DNA"/>
</dbReference>
<dbReference type="FunFam" id="4.10.410.10:FF:000017">
    <property type="entry name" value="papilin isoform X2"/>
    <property type="match status" value="1"/>
</dbReference>
<dbReference type="GO" id="GO:0004867">
    <property type="term" value="F:serine-type endopeptidase inhibitor activity"/>
    <property type="evidence" value="ECO:0007669"/>
    <property type="project" value="UniProtKB-KW"/>
</dbReference>